<dbReference type="PROSITE" id="PS50262">
    <property type="entry name" value="G_PROTEIN_RECEP_F1_2"/>
    <property type="match status" value="1"/>
</dbReference>
<proteinExistence type="predicted"/>
<keyword evidence="6 10" id="KW-0472">Membrane</keyword>
<evidence type="ECO:0000256" key="1">
    <source>
        <dbReference type="ARBA" id="ARBA00004651"/>
    </source>
</evidence>
<feature type="transmembrane region" description="Helical" evidence="10">
    <location>
        <begin position="346"/>
        <end position="368"/>
    </location>
</feature>
<dbReference type="EMBL" id="JAWDGP010008031">
    <property type="protein sequence ID" value="KAK3696797.1"/>
    <property type="molecule type" value="Genomic_DNA"/>
</dbReference>
<feature type="transmembrane region" description="Helical" evidence="10">
    <location>
        <begin position="226"/>
        <end position="246"/>
    </location>
</feature>
<evidence type="ECO:0000313" key="13">
    <source>
        <dbReference type="EMBL" id="KAK3696797.1"/>
    </source>
</evidence>
<organism evidence="13 14">
    <name type="scientific">Elysia crispata</name>
    <name type="common">lettuce slug</name>
    <dbReference type="NCBI Taxonomy" id="231223"/>
    <lineage>
        <taxon>Eukaryota</taxon>
        <taxon>Metazoa</taxon>
        <taxon>Spiralia</taxon>
        <taxon>Lophotrochozoa</taxon>
        <taxon>Mollusca</taxon>
        <taxon>Gastropoda</taxon>
        <taxon>Heterobranchia</taxon>
        <taxon>Euthyneura</taxon>
        <taxon>Panpulmonata</taxon>
        <taxon>Sacoglossa</taxon>
        <taxon>Placobranchoidea</taxon>
        <taxon>Plakobranchidae</taxon>
        <taxon>Elysia</taxon>
    </lineage>
</organism>
<comment type="subcellular location">
    <subcellularLocation>
        <location evidence="1">Cell membrane</location>
        <topology evidence="1">Multi-pass membrane protein</topology>
    </subcellularLocation>
</comment>
<keyword evidence="8" id="KW-0807">Transducer</keyword>
<dbReference type="PANTHER" id="PTHR24229:SF96">
    <property type="entry name" value="G-PROTEIN COUPLED RECEPTORS FAMILY 1 PROFILE DOMAIN-CONTAINING PROTEIN"/>
    <property type="match status" value="1"/>
</dbReference>
<keyword evidence="11" id="KW-0732">Signal</keyword>
<dbReference type="PANTHER" id="PTHR24229">
    <property type="entry name" value="NEUROPEPTIDES RECEPTOR"/>
    <property type="match status" value="1"/>
</dbReference>
<feature type="compositionally biased region" description="Basic and acidic residues" evidence="9">
    <location>
        <begin position="105"/>
        <end position="114"/>
    </location>
</feature>
<keyword evidence="7" id="KW-0675">Receptor</keyword>
<feature type="region of interest" description="Disordered" evidence="9">
    <location>
        <begin position="66"/>
        <end position="114"/>
    </location>
</feature>
<keyword evidence="3 10" id="KW-0812">Transmembrane</keyword>
<evidence type="ECO:0000256" key="3">
    <source>
        <dbReference type="ARBA" id="ARBA00022692"/>
    </source>
</evidence>
<feature type="region of interest" description="Disordered" evidence="9">
    <location>
        <begin position="130"/>
        <end position="153"/>
    </location>
</feature>
<dbReference type="GO" id="GO:0043005">
    <property type="term" value="C:neuron projection"/>
    <property type="evidence" value="ECO:0007669"/>
    <property type="project" value="TreeGrafter"/>
</dbReference>
<dbReference type="Gene3D" id="1.20.1070.10">
    <property type="entry name" value="Rhodopsin 7-helix transmembrane proteins"/>
    <property type="match status" value="1"/>
</dbReference>
<evidence type="ECO:0000256" key="8">
    <source>
        <dbReference type="ARBA" id="ARBA00023224"/>
    </source>
</evidence>
<comment type="caution">
    <text evidence="13">The sequence shown here is derived from an EMBL/GenBank/DDBJ whole genome shotgun (WGS) entry which is preliminary data.</text>
</comment>
<keyword evidence="14" id="KW-1185">Reference proteome</keyword>
<evidence type="ECO:0000256" key="2">
    <source>
        <dbReference type="ARBA" id="ARBA00022475"/>
    </source>
</evidence>
<feature type="chain" id="PRO_5042177955" description="G-protein coupled receptors family 1 profile domain-containing protein" evidence="11">
    <location>
        <begin position="23"/>
        <end position="431"/>
    </location>
</feature>
<feature type="signal peptide" evidence="11">
    <location>
        <begin position="1"/>
        <end position="22"/>
    </location>
</feature>
<evidence type="ECO:0000256" key="10">
    <source>
        <dbReference type="SAM" id="Phobius"/>
    </source>
</evidence>
<evidence type="ECO:0000256" key="5">
    <source>
        <dbReference type="ARBA" id="ARBA00023040"/>
    </source>
</evidence>
<feature type="compositionally biased region" description="Basic and acidic residues" evidence="9">
    <location>
        <begin position="144"/>
        <end position="153"/>
    </location>
</feature>
<feature type="transmembrane region" description="Helical" evidence="10">
    <location>
        <begin position="192"/>
        <end position="214"/>
    </location>
</feature>
<dbReference type="SUPFAM" id="SSF81321">
    <property type="entry name" value="Family A G protein-coupled receptor-like"/>
    <property type="match status" value="1"/>
</dbReference>
<dbReference type="GO" id="GO:0042277">
    <property type="term" value="F:peptide binding"/>
    <property type="evidence" value="ECO:0007669"/>
    <property type="project" value="TreeGrafter"/>
</dbReference>
<feature type="domain" description="G-protein coupled receptors family 1 profile" evidence="12">
    <location>
        <begin position="278"/>
        <end position="408"/>
    </location>
</feature>
<dbReference type="InterPro" id="IPR017452">
    <property type="entry name" value="GPCR_Rhodpsn_7TM"/>
</dbReference>
<evidence type="ECO:0000256" key="4">
    <source>
        <dbReference type="ARBA" id="ARBA00022989"/>
    </source>
</evidence>
<dbReference type="InterPro" id="IPR000276">
    <property type="entry name" value="GPCR_Rhodpsn"/>
</dbReference>
<feature type="compositionally biased region" description="Polar residues" evidence="9">
    <location>
        <begin position="130"/>
        <end position="141"/>
    </location>
</feature>
<keyword evidence="2" id="KW-1003">Cell membrane</keyword>
<dbReference type="Proteomes" id="UP001283361">
    <property type="component" value="Unassembled WGS sequence"/>
</dbReference>
<dbReference type="GO" id="GO:0005886">
    <property type="term" value="C:plasma membrane"/>
    <property type="evidence" value="ECO:0007669"/>
    <property type="project" value="UniProtKB-SubCell"/>
</dbReference>
<keyword evidence="5" id="KW-0297">G-protein coupled receptor</keyword>
<dbReference type="GO" id="GO:0004930">
    <property type="term" value="F:G protein-coupled receptor activity"/>
    <property type="evidence" value="ECO:0007669"/>
    <property type="project" value="UniProtKB-KW"/>
</dbReference>
<dbReference type="PRINTS" id="PR00237">
    <property type="entry name" value="GPCRRHODOPSN"/>
</dbReference>
<evidence type="ECO:0000313" key="14">
    <source>
        <dbReference type="Proteomes" id="UP001283361"/>
    </source>
</evidence>
<feature type="transmembrane region" description="Helical" evidence="10">
    <location>
        <begin position="388"/>
        <end position="411"/>
    </location>
</feature>
<evidence type="ECO:0000256" key="11">
    <source>
        <dbReference type="SAM" id="SignalP"/>
    </source>
</evidence>
<dbReference type="AlphaFoldDB" id="A0AAE0XMQ8"/>
<sequence>MEVFRNIHSLRVLLVLILDTRSHLTQCRLTTNNVLHENVTIYPEMLRSQKYCLAAGFDNLHQLNSSNHCPSGAPMTGQSARDPRGRQLPVRDQYSQERSFQNPDGQEREHSTMETRDAFTGELSVGNTITRHASSPCNESEATVARETKDREELEYSNRTDHCAYYFSDKSCPSPTVDEMSQIDIICWVLEIQIDTIFCVALALGLPGSVLVVVTVTSMATSPSTVYMVLLSLSDFIALFSGLQIFKLPNMVEVVHHESNQSECQCGLSDQHRPVWSCAHYGVHNYPGNMVLHLNILHNLVYILVPGALIITFTTASALQLRRRAKQRERLAGSANLEQFSRLDSVLTRMMFAVSTGFVLINLPWVAIHIYDNVRILFCPVTEVVFNFFYYGCLSLTFVNHAINFYVYFALSKGFRRQFRRVLSRIRKLPK</sequence>
<gene>
    <name evidence="13" type="ORF">RRG08_016848</name>
</gene>
<keyword evidence="4 10" id="KW-1133">Transmembrane helix</keyword>
<evidence type="ECO:0000259" key="12">
    <source>
        <dbReference type="PROSITE" id="PS50262"/>
    </source>
</evidence>
<evidence type="ECO:0000256" key="9">
    <source>
        <dbReference type="SAM" id="MobiDB-lite"/>
    </source>
</evidence>
<protein>
    <recommendedName>
        <fullName evidence="12">G-protein coupled receptors family 1 profile domain-containing protein</fullName>
    </recommendedName>
</protein>
<reference evidence="13" key="1">
    <citation type="journal article" date="2023" name="G3 (Bethesda)">
        <title>A reference genome for the long-term kleptoplast-retaining sea slug Elysia crispata morphotype clarki.</title>
        <authorList>
            <person name="Eastman K.E."/>
            <person name="Pendleton A.L."/>
            <person name="Shaikh M.A."/>
            <person name="Suttiyut T."/>
            <person name="Ogas R."/>
            <person name="Tomko P."/>
            <person name="Gavelis G."/>
            <person name="Widhalm J.R."/>
            <person name="Wisecaver J.H."/>
        </authorList>
    </citation>
    <scope>NUCLEOTIDE SEQUENCE</scope>
    <source>
        <strain evidence="13">ECLA1</strain>
    </source>
</reference>
<feature type="transmembrane region" description="Helical" evidence="10">
    <location>
        <begin position="300"/>
        <end position="321"/>
    </location>
</feature>
<evidence type="ECO:0000256" key="7">
    <source>
        <dbReference type="ARBA" id="ARBA00023170"/>
    </source>
</evidence>
<evidence type="ECO:0000256" key="6">
    <source>
        <dbReference type="ARBA" id="ARBA00023136"/>
    </source>
</evidence>
<name>A0AAE0XMQ8_9GAST</name>
<accession>A0AAE0XMQ8</accession>